<dbReference type="PIRSF" id="PIRSF006594">
    <property type="entry name" value="UCP006594"/>
    <property type="match status" value="1"/>
</dbReference>
<dbReference type="PANTHER" id="PTHR43801:SF1">
    <property type="entry name" value="POLYPRENYL SYNTHETASE"/>
    <property type="match status" value="1"/>
</dbReference>
<dbReference type="Proteomes" id="UP000287502">
    <property type="component" value="Chromosome"/>
</dbReference>
<evidence type="ECO:0000313" key="2">
    <source>
        <dbReference type="EMBL" id="QAR32195.1"/>
    </source>
</evidence>
<dbReference type="RefSeq" id="WP_128465482.1">
    <property type="nucleotide sequence ID" value="NZ_CP035108.1"/>
</dbReference>
<keyword evidence="1" id="KW-0812">Transmembrane</keyword>
<sequence>MADSSRVLKLTRLFLIKAVFPLVLAAGRLLKTDRDTISARLIELNNRIVMRIVKARKPERAIILLPHCLQNENCELKITSGIYKCERCGRCDIEKLASAGERYNLSINIATGGSSALRLIEEAKPQIIAAVACERDLISGIRDIYPIPVIGICNRRPDGPCRNTRVDAGDVEDVLRQLGGM</sequence>
<keyword evidence="1" id="KW-1133">Transmembrane helix</keyword>
<dbReference type="InterPro" id="IPR002829">
    <property type="entry name" value="DUF116"/>
</dbReference>
<proteinExistence type="predicted"/>
<protein>
    <submittedName>
        <fullName evidence="2">DUF116 domain-containing protein</fullName>
    </submittedName>
</protein>
<dbReference type="PANTHER" id="PTHR43801">
    <property type="entry name" value="NUCLEOTIDE-BINDING PROTEIN-RELATED"/>
    <property type="match status" value="1"/>
</dbReference>
<dbReference type="OrthoDB" id="9787348at2"/>
<keyword evidence="1" id="KW-0472">Membrane</keyword>
<evidence type="ECO:0000313" key="3">
    <source>
        <dbReference type="Proteomes" id="UP000287502"/>
    </source>
</evidence>
<organism evidence="2 3">
    <name type="scientific">Geovibrio thiophilus</name>
    <dbReference type="NCBI Taxonomy" id="139438"/>
    <lineage>
        <taxon>Bacteria</taxon>
        <taxon>Pseudomonadati</taxon>
        <taxon>Deferribacterota</taxon>
        <taxon>Deferribacteres</taxon>
        <taxon>Deferribacterales</taxon>
        <taxon>Geovibrionaceae</taxon>
        <taxon>Geovibrio</taxon>
    </lineage>
</organism>
<name>A0A410JVY7_9BACT</name>
<dbReference type="EMBL" id="CP035108">
    <property type="protein sequence ID" value="QAR32195.1"/>
    <property type="molecule type" value="Genomic_DNA"/>
</dbReference>
<feature type="transmembrane region" description="Helical" evidence="1">
    <location>
        <begin position="12"/>
        <end position="30"/>
    </location>
</feature>
<evidence type="ECO:0000256" key="1">
    <source>
        <dbReference type="SAM" id="Phobius"/>
    </source>
</evidence>
<dbReference type="KEGG" id="gtl:EP073_01920"/>
<dbReference type="AlphaFoldDB" id="A0A410JVY7"/>
<dbReference type="Pfam" id="PF01976">
    <property type="entry name" value="DUF116"/>
    <property type="match status" value="1"/>
</dbReference>
<reference evidence="2 3" key="1">
    <citation type="submission" date="2019-01" db="EMBL/GenBank/DDBJ databases">
        <title>Geovibrio thiophilus DSM 11263, complete genome.</title>
        <authorList>
            <person name="Spring S."/>
            <person name="Bunk B."/>
            <person name="Sproer C."/>
        </authorList>
    </citation>
    <scope>NUCLEOTIDE SEQUENCE [LARGE SCALE GENOMIC DNA]</scope>
    <source>
        <strain evidence="2 3">DSM 11263</strain>
    </source>
</reference>
<keyword evidence="3" id="KW-1185">Reference proteome</keyword>
<accession>A0A410JVY7</accession>
<gene>
    <name evidence="2" type="ORF">EP073_01920</name>
</gene>